<gene>
    <name evidence="3" type="ORF">CRENBAI_000353</name>
</gene>
<reference evidence="3 4" key="1">
    <citation type="submission" date="2021-06" db="EMBL/GenBank/DDBJ databases">
        <authorList>
            <person name="Palmer J.M."/>
        </authorList>
    </citation>
    <scope>NUCLEOTIDE SEQUENCE [LARGE SCALE GENOMIC DNA]</scope>
    <source>
        <strain evidence="3 4">MEX-2019</strain>
        <tissue evidence="3">Muscle</tissue>
    </source>
</reference>
<dbReference type="InterPro" id="IPR050716">
    <property type="entry name" value="MAGUK"/>
</dbReference>
<comment type="caution">
    <text evidence="3">The sequence shown here is derived from an EMBL/GenBank/DDBJ whole genome shotgun (WGS) entry which is preliminary data.</text>
</comment>
<dbReference type="SMART" id="SM00569">
    <property type="entry name" value="L27"/>
    <property type="match status" value="2"/>
</dbReference>
<sequence>MTAQEAEHVSSSISCWHVDKDPLICVDLSPLINKVYHPSWGAVVRGQVARGPGIMRQAVEAQVISPPFELGEQGLRQILSDVIEEVRCSISREIDGADILHSLLTAPWLQSLLKVYECLQRYLTESPAPTLDYASGLSLQLLIDIRSLQCCSEEAKELYRLLQQPHMQALLSAHDTVAQKDYEPVLPPMPDELPDEEEATRIVCLVKNKQPLLCGLSGPSHACARRCRSGMGSAWSILSDETFRVQSPAAENLRCFSCCDVRRTCHHLAEPAGVQPYLPPRHEVCCRRKMIHCRVCYTDLLLEQRLNQSAPSIYSPFGLDNPAEELGGTSETGPFTSAPCPPSLGIPCYLNKSTYFQPGLPQKLRAQSPCIRTAPPSPMQPRRVLEETPVELAKQENLDELRTTVQLAASSMESSSKDIRVLGERMVATTERMMETVQCLVHLTQVVDRLQTLLTTTSTEINTIKISDTDQCSSLTQQSRCSSSSSTSSLDAPSTSKGPTPFSASHRGSPLTTVKTKKHSPGDLDVSKAPLTNGKLEELTKTANNMKGCRSSQRRKKKNRKKLT</sequence>
<evidence type="ECO:0000313" key="4">
    <source>
        <dbReference type="Proteomes" id="UP001311232"/>
    </source>
</evidence>
<feature type="compositionally biased region" description="Basic residues" evidence="1">
    <location>
        <begin position="552"/>
        <end position="564"/>
    </location>
</feature>
<dbReference type="InterPro" id="IPR014775">
    <property type="entry name" value="L27_C"/>
</dbReference>
<keyword evidence="4" id="KW-1185">Reference proteome</keyword>
<dbReference type="Gene3D" id="1.10.287.650">
    <property type="entry name" value="L27 domain"/>
    <property type="match status" value="1"/>
</dbReference>
<dbReference type="PANTHER" id="PTHR23122">
    <property type="entry name" value="MEMBRANE-ASSOCIATED GUANYLATE KINASE MAGUK"/>
    <property type="match status" value="1"/>
</dbReference>
<dbReference type="SUPFAM" id="SSF101288">
    <property type="entry name" value="L27 domain"/>
    <property type="match status" value="1"/>
</dbReference>
<feature type="domain" description="L27" evidence="2">
    <location>
        <begin position="131"/>
        <end position="185"/>
    </location>
</feature>
<evidence type="ECO:0000313" key="3">
    <source>
        <dbReference type="EMBL" id="KAK5622626.1"/>
    </source>
</evidence>
<dbReference type="InterPro" id="IPR036892">
    <property type="entry name" value="L27_dom_sf"/>
</dbReference>
<name>A0AAV9SMU7_9TELE</name>
<dbReference type="PROSITE" id="PS51022">
    <property type="entry name" value="L27"/>
    <property type="match status" value="2"/>
</dbReference>
<dbReference type="AlphaFoldDB" id="A0AAV9SMU7"/>
<dbReference type="Pfam" id="PF02828">
    <property type="entry name" value="L27"/>
    <property type="match status" value="2"/>
</dbReference>
<feature type="compositionally biased region" description="Low complexity" evidence="1">
    <location>
        <begin position="475"/>
        <end position="490"/>
    </location>
</feature>
<feature type="domain" description="L27" evidence="2">
    <location>
        <begin position="72"/>
        <end position="127"/>
    </location>
</feature>
<dbReference type="Proteomes" id="UP001311232">
    <property type="component" value="Unassembled WGS sequence"/>
</dbReference>
<dbReference type="EMBL" id="JAHHUM010000093">
    <property type="protein sequence ID" value="KAK5622626.1"/>
    <property type="molecule type" value="Genomic_DNA"/>
</dbReference>
<dbReference type="InterPro" id="IPR004172">
    <property type="entry name" value="L27_dom"/>
</dbReference>
<accession>A0AAV9SMU7</accession>
<protein>
    <recommendedName>
        <fullName evidence="2">L27 domain-containing protein</fullName>
    </recommendedName>
</protein>
<proteinExistence type="predicted"/>
<feature type="region of interest" description="Disordered" evidence="1">
    <location>
        <begin position="475"/>
        <end position="564"/>
    </location>
</feature>
<evidence type="ECO:0000256" key="1">
    <source>
        <dbReference type="SAM" id="MobiDB-lite"/>
    </source>
</evidence>
<organism evidence="3 4">
    <name type="scientific">Crenichthys baileyi</name>
    <name type="common">White River springfish</name>
    <dbReference type="NCBI Taxonomy" id="28760"/>
    <lineage>
        <taxon>Eukaryota</taxon>
        <taxon>Metazoa</taxon>
        <taxon>Chordata</taxon>
        <taxon>Craniata</taxon>
        <taxon>Vertebrata</taxon>
        <taxon>Euteleostomi</taxon>
        <taxon>Actinopterygii</taxon>
        <taxon>Neopterygii</taxon>
        <taxon>Teleostei</taxon>
        <taxon>Neoteleostei</taxon>
        <taxon>Acanthomorphata</taxon>
        <taxon>Ovalentaria</taxon>
        <taxon>Atherinomorphae</taxon>
        <taxon>Cyprinodontiformes</taxon>
        <taxon>Goodeidae</taxon>
        <taxon>Crenichthys</taxon>
    </lineage>
</organism>
<evidence type="ECO:0000259" key="2">
    <source>
        <dbReference type="PROSITE" id="PS51022"/>
    </source>
</evidence>